<keyword evidence="1" id="KW-1133">Transmembrane helix</keyword>
<feature type="transmembrane region" description="Helical" evidence="1">
    <location>
        <begin position="43"/>
        <end position="65"/>
    </location>
</feature>
<reference evidence="3" key="1">
    <citation type="submission" date="2021-11" db="EMBL/GenBank/DDBJ databases">
        <title>Cultivation dependent microbiological survey of springs from the worlds oldest radium mine currently devoted to the extraction of radon-saturated water.</title>
        <authorList>
            <person name="Kapinusova G."/>
            <person name="Smrhova T."/>
            <person name="Strejcek M."/>
            <person name="Suman J."/>
            <person name="Jani K."/>
            <person name="Pajer P."/>
            <person name="Uhlik O."/>
        </authorList>
    </citation>
    <scope>NUCLEOTIDE SEQUENCE [LARGE SCALE GENOMIC DNA]</scope>
    <source>
        <strain evidence="3">J379</strain>
    </source>
</reference>
<dbReference type="EMBL" id="CP088295">
    <property type="protein sequence ID" value="UUY05859.1"/>
    <property type="molecule type" value="Genomic_DNA"/>
</dbReference>
<keyword evidence="1" id="KW-0472">Membrane</keyword>
<protein>
    <submittedName>
        <fullName evidence="2">Uncharacterized protein</fullName>
    </submittedName>
</protein>
<feature type="transmembrane region" description="Helical" evidence="1">
    <location>
        <begin position="163"/>
        <end position="185"/>
    </location>
</feature>
<evidence type="ECO:0000313" key="3">
    <source>
        <dbReference type="Proteomes" id="UP001058860"/>
    </source>
</evidence>
<gene>
    <name evidence="2" type="ORF">LRS13_10175</name>
</gene>
<feature type="transmembrane region" description="Helical" evidence="1">
    <location>
        <begin position="85"/>
        <end position="106"/>
    </location>
</feature>
<sequence length="312" mass="33400">MAPPHPEQPALSPRGYAPPIGAASPPPEFTQTAPAAAPERLRYVLSVVAVAYLGMVLARLGASVVGVDLSWSSEDLPTRIDDPGWHALETVSFWTWETAVFASLVWLLDRRTAPLWCGLVGAMLALGLGPEFDSWLLVAGLIGFLAYEIVWTAEGARPFPWRVAPRLTAAVAVLAALGALTAMGATASRYSLAIDTQNSTEDAAVFTIRNTGEKSLELTGMTDRWGGDLSGPALRVRTFGDRPEPVAVRWPLAVDPGGTAILVVDVARTSCPAWISMSDFRLTYERAGPRAMTFESDDPVTLECKVPGGRSR</sequence>
<feature type="transmembrane region" description="Helical" evidence="1">
    <location>
        <begin position="113"/>
        <end position="129"/>
    </location>
</feature>
<dbReference type="Proteomes" id="UP001058860">
    <property type="component" value="Chromosome"/>
</dbReference>
<evidence type="ECO:0000256" key="1">
    <source>
        <dbReference type="SAM" id="Phobius"/>
    </source>
</evidence>
<name>A0ABY5PME2_9ACTN</name>
<proteinExistence type="predicted"/>
<keyword evidence="1" id="KW-0812">Transmembrane</keyword>
<feature type="transmembrane region" description="Helical" evidence="1">
    <location>
        <begin position="135"/>
        <end position="151"/>
    </location>
</feature>
<accession>A0ABY5PME2</accession>
<organism evidence="2 3">
    <name type="scientific">Svornostia abyssi</name>
    <dbReference type="NCBI Taxonomy" id="2898438"/>
    <lineage>
        <taxon>Bacteria</taxon>
        <taxon>Bacillati</taxon>
        <taxon>Actinomycetota</taxon>
        <taxon>Thermoleophilia</taxon>
        <taxon>Solirubrobacterales</taxon>
        <taxon>Baekduiaceae</taxon>
        <taxon>Svornostia</taxon>
    </lineage>
</organism>
<evidence type="ECO:0000313" key="2">
    <source>
        <dbReference type="EMBL" id="UUY05859.1"/>
    </source>
</evidence>
<keyword evidence="3" id="KW-1185">Reference proteome</keyword>
<dbReference type="RefSeq" id="WP_353866300.1">
    <property type="nucleotide sequence ID" value="NZ_CP088295.1"/>
</dbReference>